<dbReference type="Proteomes" id="UP000504611">
    <property type="component" value="Unplaced"/>
</dbReference>
<evidence type="ECO:0000313" key="8">
    <source>
        <dbReference type="RefSeq" id="XP_010766898.1"/>
    </source>
</evidence>
<dbReference type="Gene3D" id="1.10.510.10">
    <property type="entry name" value="Transferase(Phosphotransferase) domain 1"/>
    <property type="match status" value="1"/>
</dbReference>
<keyword evidence="7" id="KW-1185">Reference proteome</keyword>
<gene>
    <name evidence="8" type="primary">LOC104943251</name>
</gene>
<evidence type="ECO:0000256" key="5">
    <source>
        <dbReference type="ARBA" id="ARBA00022840"/>
    </source>
</evidence>
<evidence type="ECO:0000313" key="7">
    <source>
        <dbReference type="Proteomes" id="UP000504611"/>
    </source>
</evidence>
<keyword evidence="3" id="KW-0547">Nucleotide-binding</keyword>
<dbReference type="GO" id="GO:0005524">
    <property type="term" value="F:ATP binding"/>
    <property type="evidence" value="ECO:0007669"/>
    <property type="project" value="UniProtKB-KW"/>
</dbReference>
<dbReference type="GO" id="GO:0005856">
    <property type="term" value="C:cytoskeleton"/>
    <property type="evidence" value="ECO:0007669"/>
    <property type="project" value="TreeGrafter"/>
</dbReference>
<dbReference type="InterPro" id="IPR050494">
    <property type="entry name" value="Ser_Thr_dual-spec_kinase"/>
</dbReference>
<evidence type="ECO:0000256" key="3">
    <source>
        <dbReference type="ARBA" id="ARBA00022741"/>
    </source>
</evidence>
<keyword evidence="2" id="KW-0808">Transferase</keyword>
<dbReference type="GO" id="GO:0004674">
    <property type="term" value="F:protein serine/threonine kinase activity"/>
    <property type="evidence" value="ECO:0007669"/>
    <property type="project" value="UniProtKB-KW"/>
</dbReference>
<evidence type="ECO:0000256" key="2">
    <source>
        <dbReference type="ARBA" id="ARBA00022679"/>
    </source>
</evidence>
<dbReference type="GO" id="GO:0005737">
    <property type="term" value="C:cytoplasm"/>
    <property type="evidence" value="ECO:0007669"/>
    <property type="project" value="TreeGrafter"/>
</dbReference>
<keyword evidence="1" id="KW-0723">Serine/threonine-protein kinase</keyword>
<dbReference type="Pfam" id="PF00069">
    <property type="entry name" value="Pkinase"/>
    <property type="match status" value="1"/>
</dbReference>
<name>A0A6I9MUG0_9TELE</name>
<dbReference type="InterPro" id="IPR000719">
    <property type="entry name" value="Prot_kinase_dom"/>
</dbReference>
<dbReference type="PROSITE" id="PS50011">
    <property type="entry name" value="PROTEIN_KINASE_DOM"/>
    <property type="match status" value="1"/>
</dbReference>
<proteinExistence type="predicted"/>
<protein>
    <submittedName>
        <fullName evidence="8">Dual specificity tyrosine-phosphorylation-regulated kinase 2-like</fullName>
    </submittedName>
</protein>
<sequence length="210" mass="22668">MPIDMWSLGCILSELLTGYPLLPGEDESDQLSCIMELLGMPAQKLLDASKRAKNFVSSKGFPRYCTVTTLPDGTTVLNAGRSRRGKVRGTPGSKEFSTALKGCDDPLFLDFLKQCLEWDPALRMTPSQALRHPWLRRRLPKPPTTMTAGISDKTPVGKSAITSISKLAATTTSSTTVSVSSSSKTRTNLAAITDANGNIQPRTVLPKLVS</sequence>
<accession>A0A6I9MUG0</accession>
<dbReference type="OrthoDB" id="9332038at2759"/>
<keyword evidence="5" id="KW-0067">ATP-binding</keyword>
<dbReference type="PANTHER" id="PTHR24058:SF51">
    <property type="entry name" value="DUAL SPECIFICITY TYROSINE-PHOSPHORYLATION-REGULATED KINASE 2"/>
    <property type="match status" value="1"/>
</dbReference>
<dbReference type="SUPFAM" id="SSF56112">
    <property type="entry name" value="Protein kinase-like (PK-like)"/>
    <property type="match status" value="1"/>
</dbReference>
<dbReference type="GeneID" id="104943251"/>
<feature type="domain" description="Protein kinase" evidence="6">
    <location>
        <begin position="1"/>
        <end position="135"/>
    </location>
</feature>
<evidence type="ECO:0000259" key="6">
    <source>
        <dbReference type="PROSITE" id="PS50011"/>
    </source>
</evidence>
<dbReference type="GO" id="GO:0005634">
    <property type="term" value="C:nucleus"/>
    <property type="evidence" value="ECO:0007669"/>
    <property type="project" value="TreeGrafter"/>
</dbReference>
<evidence type="ECO:0000256" key="1">
    <source>
        <dbReference type="ARBA" id="ARBA00022527"/>
    </source>
</evidence>
<evidence type="ECO:0000256" key="4">
    <source>
        <dbReference type="ARBA" id="ARBA00022777"/>
    </source>
</evidence>
<dbReference type="KEGG" id="ncc:104943251"/>
<dbReference type="InterPro" id="IPR011009">
    <property type="entry name" value="Kinase-like_dom_sf"/>
</dbReference>
<dbReference type="RefSeq" id="XP_010766898.1">
    <property type="nucleotide sequence ID" value="XM_010768596.1"/>
</dbReference>
<reference evidence="8" key="1">
    <citation type="submission" date="2025-08" db="UniProtKB">
        <authorList>
            <consortium name="RefSeq"/>
        </authorList>
    </citation>
    <scope>IDENTIFICATION</scope>
    <source>
        <tissue evidence="8">Muscle</tissue>
    </source>
</reference>
<dbReference type="AlphaFoldDB" id="A0A6I9MUG0"/>
<organism evidence="7 8">
    <name type="scientific">Notothenia coriiceps</name>
    <name type="common">black rockcod</name>
    <dbReference type="NCBI Taxonomy" id="8208"/>
    <lineage>
        <taxon>Eukaryota</taxon>
        <taxon>Metazoa</taxon>
        <taxon>Chordata</taxon>
        <taxon>Craniata</taxon>
        <taxon>Vertebrata</taxon>
        <taxon>Euteleostomi</taxon>
        <taxon>Actinopterygii</taxon>
        <taxon>Neopterygii</taxon>
        <taxon>Teleostei</taxon>
        <taxon>Neoteleostei</taxon>
        <taxon>Acanthomorphata</taxon>
        <taxon>Eupercaria</taxon>
        <taxon>Perciformes</taxon>
        <taxon>Notothenioidei</taxon>
        <taxon>Nototheniidae</taxon>
        <taxon>Notothenia</taxon>
    </lineage>
</organism>
<keyword evidence="4" id="KW-0418">Kinase</keyword>
<dbReference type="PANTHER" id="PTHR24058">
    <property type="entry name" value="DUAL SPECIFICITY PROTEIN KINASE"/>
    <property type="match status" value="1"/>
</dbReference>